<protein>
    <submittedName>
        <fullName evidence="4">GldG family protein</fullName>
    </submittedName>
</protein>
<name>A0A9D0YY43_9FIRM</name>
<sequence length="489" mass="53818">MSRHEPGEKRQRTKRSLKEMFTSRTFRVGGYSMAACAIVVLIAIVANLAVGALPTSVTQLDLTDDALYTLSDQTRRIVSALDEPVTLTYLTITGQEDSAVRTLLERYADLSSQVKIETLDPIENPGTAQQYADGEPLTANSVVVSCGDRSRYISYNDIYVVEYYMDYYSYGYSYTTSFNAEQELTSAIYYVTTESLPVVYTLEGHGESELSESLQTLIEQDNMTLETLSLPRLEAVPEDAAAVIIHAPQSDLSQDEADRLRAYLDAGGSVLLITDYIEPDAMPNLLAVAEHMGVTTGEGMIIEGDANYCVSGYAYYLLPDVMEHEITQPLIDGRYYAMTPMAQPLEAMEEVTDATVTTLLQTSASSYAKAEGYDMQTTEQEEDDAVGPFSVAMASQRGDGKLVWVSSAMLLDDMVNSMVGGANHDLFLNALGWMSEREESIAIRAKSLDSDYLTVTSAQASLWSVILIGVIPGVLVAAGIWIWIRRKRR</sequence>
<evidence type="ECO:0000259" key="3">
    <source>
        <dbReference type="Pfam" id="PF23357"/>
    </source>
</evidence>
<keyword evidence="1" id="KW-0472">Membrane</keyword>
<keyword evidence="1" id="KW-1133">Transmembrane helix</keyword>
<feature type="transmembrane region" description="Helical" evidence="1">
    <location>
        <begin position="462"/>
        <end position="484"/>
    </location>
</feature>
<evidence type="ECO:0000256" key="1">
    <source>
        <dbReference type="SAM" id="Phobius"/>
    </source>
</evidence>
<reference evidence="4" key="1">
    <citation type="submission" date="2020-10" db="EMBL/GenBank/DDBJ databases">
        <authorList>
            <person name="Gilroy R."/>
        </authorList>
    </citation>
    <scope>NUCLEOTIDE SEQUENCE</scope>
    <source>
        <strain evidence="4">ChiHile30-977</strain>
    </source>
</reference>
<dbReference type="InterPro" id="IPR055396">
    <property type="entry name" value="DUF7088"/>
</dbReference>
<dbReference type="InterPro" id="IPR029062">
    <property type="entry name" value="Class_I_gatase-like"/>
</dbReference>
<dbReference type="Pfam" id="PF09822">
    <property type="entry name" value="ABC_transp_aux"/>
    <property type="match status" value="1"/>
</dbReference>
<evidence type="ECO:0000259" key="2">
    <source>
        <dbReference type="Pfam" id="PF09822"/>
    </source>
</evidence>
<keyword evidence="1" id="KW-0812">Transmembrane</keyword>
<feature type="domain" description="DUF7088" evidence="3">
    <location>
        <begin position="65"/>
        <end position="146"/>
    </location>
</feature>
<proteinExistence type="predicted"/>
<evidence type="ECO:0000313" key="5">
    <source>
        <dbReference type="Proteomes" id="UP000886819"/>
    </source>
</evidence>
<evidence type="ECO:0000313" key="4">
    <source>
        <dbReference type="EMBL" id="HIQ63526.1"/>
    </source>
</evidence>
<dbReference type="Pfam" id="PF23357">
    <property type="entry name" value="DUF7088"/>
    <property type="match status" value="1"/>
</dbReference>
<dbReference type="SUPFAM" id="SSF52317">
    <property type="entry name" value="Class I glutamine amidotransferase-like"/>
    <property type="match status" value="1"/>
</dbReference>
<dbReference type="InterPro" id="IPR019196">
    <property type="entry name" value="ABC_transp_unknown"/>
</dbReference>
<feature type="domain" description="ABC-type uncharacterised transport system" evidence="2">
    <location>
        <begin position="197"/>
        <end position="382"/>
    </location>
</feature>
<organism evidence="4 5">
    <name type="scientific">Candidatus Avichristensenella intestinipullorum</name>
    <dbReference type="NCBI Taxonomy" id="2840693"/>
    <lineage>
        <taxon>Bacteria</taxon>
        <taxon>Bacillati</taxon>
        <taxon>Bacillota</taxon>
        <taxon>Clostridia</taxon>
        <taxon>Candidatus Avichristensenella</taxon>
    </lineage>
</organism>
<gene>
    <name evidence="4" type="ORF">IAA66_08100</name>
</gene>
<accession>A0A9D0YY43</accession>
<dbReference type="EMBL" id="DVFI01000111">
    <property type="protein sequence ID" value="HIQ63526.1"/>
    <property type="molecule type" value="Genomic_DNA"/>
</dbReference>
<comment type="caution">
    <text evidence="4">The sequence shown here is derived from an EMBL/GenBank/DDBJ whole genome shotgun (WGS) entry which is preliminary data.</text>
</comment>
<dbReference type="AlphaFoldDB" id="A0A9D0YY43"/>
<dbReference type="Proteomes" id="UP000886819">
    <property type="component" value="Unassembled WGS sequence"/>
</dbReference>
<reference evidence="4" key="2">
    <citation type="journal article" date="2021" name="PeerJ">
        <title>Extensive microbial diversity within the chicken gut microbiome revealed by metagenomics and culture.</title>
        <authorList>
            <person name="Gilroy R."/>
            <person name="Ravi A."/>
            <person name="Getino M."/>
            <person name="Pursley I."/>
            <person name="Horton D.L."/>
            <person name="Alikhan N.F."/>
            <person name="Baker D."/>
            <person name="Gharbi K."/>
            <person name="Hall N."/>
            <person name="Watson M."/>
            <person name="Adriaenssens E.M."/>
            <person name="Foster-Nyarko E."/>
            <person name="Jarju S."/>
            <person name="Secka A."/>
            <person name="Antonio M."/>
            <person name="Oren A."/>
            <person name="Chaudhuri R.R."/>
            <person name="La Ragione R."/>
            <person name="Hildebrand F."/>
            <person name="Pallen M.J."/>
        </authorList>
    </citation>
    <scope>NUCLEOTIDE SEQUENCE</scope>
    <source>
        <strain evidence="4">ChiHile30-977</strain>
    </source>
</reference>